<dbReference type="Pfam" id="PF14023">
    <property type="entry name" value="Bestrophin-like"/>
    <property type="match status" value="1"/>
</dbReference>
<feature type="transmembrane region" description="Helical" evidence="1">
    <location>
        <begin position="52"/>
        <end position="73"/>
    </location>
</feature>
<comment type="caution">
    <text evidence="2">The sequence shown here is derived from an EMBL/GenBank/DDBJ whole genome shotgun (WGS) entry which is preliminary data.</text>
</comment>
<dbReference type="STRING" id="280332.CQ12_09915"/>
<keyword evidence="1" id="KW-0812">Transmembrane</keyword>
<feature type="transmembrane region" description="Helical" evidence="1">
    <location>
        <begin position="189"/>
        <end position="208"/>
    </location>
</feature>
<proteinExistence type="predicted"/>
<dbReference type="RefSeq" id="WP_057834284.1">
    <property type="nucleotide sequence ID" value="NZ_LLXZ01000027.1"/>
</dbReference>
<organism evidence="2 3">
    <name type="scientific">Bradyrhizobium jicamae</name>
    <dbReference type="NCBI Taxonomy" id="280332"/>
    <lineage>
        <taxon>Bacteria</taxon>
        <taxon>Pseudomonadati</taxon>
        <taxon>Pseudomonadota</taxon>
        <taxon>Alphaproteobacteria</taxon>
        <taxon>Hyphomicrobiales</taxon>
        <taxon>Nitrobacteraceae</taxon>
        <taxon>Bradyrhizobium</taxon>
    </lineage>
</organism>
<dbReference type="EMBL" id="LLXZ01000027">
    <property type="protein sequence ID" value="KRR13429.1"/>
    <property type="molecule type" value="Genomic_DNA"/>
</dbReference>
<evidence type="ECO:0000256" key="1">
    <source>
        <dbReference type="SAM" id="Phobius"/>
    </source>
</evidence>
<keyword evidence="1" id="KW-1133">Transmembrane helix</keyword>
<evidence type="ECO:0008006" key="4">
    <source>
        <dbReference type="Google" id="ProtNLM"/>
    </source>
</evidence>
<evidence type="ECO:0000313" key="2">
    <source>
        <dbReference type="EMBL" id="KRR13429.1"/>
    </source>
</evidence>
<feature type="transmembrane region" description="Helical" evidence="1">
    <location>
        <begin position="215"/>
        <end position="236"/>
    </location>
</feature>
<sequence length="266" mass="29644">MPDFVYDIPLNELAVYFALIAVGSIIFGLLIIKPILRILMGAGPDLNNAIGYGTSAFSLFYGLLLGLLTVAAYQNSERVKEAILGEATAISSFYSDMSMYPEPIRSELKAMLRDYVLFTLHKEWAAHRKGQILDGGINRANSLRQQLAVFEPETESQKIIHAEVISNFQNFNRARQQRLMGVVTAIPNVLWYAVLIGAAINILLLVALRMPLRQQFVLGTITAVFLGVILFVIVALDRPLRSVSGLDPNPIKLLWDRQMVWDEPLG</sequence>
<feature type="transmembrane region" description="Helical" evidence="1">
    <location>
        <begin position="13"/>
        <end position="32"/>
    </location>
</feature>
<accession>A0A0R3M667</accession>
<evidence type="ECO:0000313" key="3">
    <source>
        <dbReference type="Proteomes" id="UP000050863"/>
    </source>
</evidence>
<protein>
    <recommendedName>
        <fullName evidence="4">DUF4239 domain-containing protein</fullName>
    </recommendedName>
</protein>
<keyword evidence="1" id="KW-0472">Membrane</keyword>
<reference evidence="2 3" key="1">
    <citation type="submission" date="2014-03" db="EMBL/GenBank/DDBJ databases">
        <title>Bradyrhizobium valentinum sp. nov., isolated from effective nodules of Lupinus mariae-josephae, a lupine endemic of basic-lime soils in Eastern Spain.</title>
        <authorList>
            <person name="Duran D."/>
            <person name="Rey L."/>
            <person name="Navarro A."/>
            <person name="Busquets A."/>
            <person name="Imperial J."/>
            <person name="Ruiz-Argueso T."/>
        </authorList>
    </citation>
    <scope>NUCLEOTIDE SEQUENCE [LARGE SCALE GENOMIC DNA]</scope>
    <source>
        <strain evidence="2 3">PAC68</strain>
    </source>
</reference>
<name>A0A0R3M667_9BRAD</name>
<dbReference type="Proteomes" id="UP000050863">
    <property type="component" value="Unassembled WGS sequence"/>
</dbReference>
<dbReference type="AlphaFoldDB" id="A0A0R3M667"/>
<dbReference type="InterPro" id="IPR025333">
    <property type="entry name" value="DUF4239"/>
</dbReference>
<gene>
    <name evidence="2" type="ORF">CQ12_09915</name>
</gene>
<keyword evidence="3" id="KW-1185">Reference proteome</keyword>
<dbReference type="OrthoDB" id="940913at2"/>